<proteinExistence type="inferred from homology"/>
<evidence type="ECO:0000256" key="3">
    <source>
        <dbReference type="ARBA" id="ARBA00022679"/>
    </source>
</evidence>
<evidence type="ECO:0000313" key="6">
    <source>
        <dbReference type="EMBL" id="PWA34561.1"/>
    </source>
</evidence>
<dbReference type="PANTHER" id="PTHR11926:SF870">
    <property type="entry name" value="UDP-GLYCOSYLTRANSFERASE 75B1"/>
    <property type="match status" value="1"/>
</dbReference>
<keyword evidence="3 4" id="KW-0808">Transferase</keyword>
<gene>
    <name evidence="6" type="ORF">CTI12_AA617860</name>
</gene>
<dbReference type="Proteomes" id="UP000245207">
    <property type="component" value="Unassembled WGS sequence"/>
</dbReference>
<dbReference type="EC" id="2.4.1.-" evidence="5"/>
<dbReference type="CDD" id="cd03784">
    <property type="entry name" value="GT1_Gtf-like"/>
    <property type="match status" value="1"/>
</dbReference>
<dbReference type="AlphaFoldDB" id="A0A2U1KCX0"/>
<reference evidence="6 7" key="1">
    <citation type="journal article" date="2018" name="Mol. Plant">
        <title>The genome of Artemisia annua provides insight into the evolution of Asteraceae family and artemisinin biosynthesis.</title>
        <authorList>
            <person name="Shen Q."/>
            <person name="Zhang L."/>
            <person name="Liao Z."/>
            <person name="Wang S."/>
            <person name="Yan T."/>
            <person name="Shi P."/>
            <person name="Liu M."/>
            <person name="Fu X."/>
            <person name="Pan Q."/>
            <person name="Wang Y."/>
            <person name="Lv Z."/>
            <person name="Lu X."/>
            <person name="Zhang F."/>
            <person name="Jiang W."/>
            <person name="Ma Y."/>
            <person name="Chen M."/>
            <person name="Hao X."/>
            <person name="Li L."/>
            <person name="Tang Y."/>
            <person name="Lv G."/>
            <person name="Zhou Y."/>
            <person name="Sun X."/>
            <person name="Brodelius P.E."/>
            <person name="Rose J.K.C."/>
            <person name="Tang K."/>
        </authorList>
    </citation>
    <scope>NUCLEOTIDE SEQUENCE [LARGE SCALE GENOMIC DNA]</scope>
    <source>
        <strain evidence="7">cv. Huhao1</strain>
        <tissue evidence="6">Leaf</tissue>
    </source>
</reference>
<organism evidence="6 7">
    <name type="scientific">Artemisia annua</name>
    <name type="common">Sweet wormwood</name>
    <dbReference type="NCBI Taxonomy" id="35608"/>
    <lineage>
        <taxon>Eukaryota</taxon>
        <taxon>Viridiplantae</taxon>
        <taxon>Streptophyta</taxon>
        <taxon>Embryophyta</taxon>
        <taxon>Tracheophyta</taxon>
        <taxon>Spermatophyta</taxon>
        <taxon>Magnoliopsida</taxon>
        <taxon>eudicotyledons</taxon>
        <taxon>Gunneridae</taxon>
        <taxon>Pentapetalae</taxon>
        <taxon>asterids</taxon>
        <taxon>campanulids</taxon>
        <taxon>Asterales</taxon>
        <taxon>Asteraceae</taxon>
        <taxon>Asteroideae</taxon>
        <taxon>Anthemideae</taxon>
        <taxon>Artemisiinae</taxon>
        <taxon>Artemisia</taxon>
    </lineage>
</organism>
<dbReference type="InterPro" id="IPR002213">
    <property type="entry name" value="UDP_glucos_trans"/>
</dbReference>
<dbReference type="EMBL" id="PKPP01022218">
    <property type="protein sequence ID" value="PWA34561.1"/>
    <property type="molecule type" value="Genomic_DNA"/>
</dbReference>
<accession>A0A2U1KCX0</accession>
<dbReference type="SUPFAM" id="SSF53756">
    <property type="entry name" value="UDP-Glycosyltransferase/glycogen phosphorylase"/>
    <property type="match status" value="1"/>
</dbReference>
<protein>
    <recommendedName>
        <fullName evidence="5">Glycosyltransferase</fullName>
        <ecNumber evidence="5">2.4.1.-</ecNumber>
    </recommendedName>
</protein>
<keyword evidence="2 4" id="KW-0328">Glycosyltransferase</keyword>
<comment type="similarity">
    <text evidence="1 4">Belongs to the UDP-glycosyltransferase family.</text>
</comment>
<dbReference type="GO" id="GO:0080043">
    <property type="term" value="F:quercetin 3-O-glucosyltransferase activity"/>
    <property type="evidence" value="ECO:0007669"/>
    <property type="project" value="TreeGrafter"/>
</dbReference>
<dbReference type="Gene3D" id="3.40.50.2000">
    <property type="entry name" value="Glycogen Phosphorylase B"/>
    <property type="match status" value="2"/>
</dbReference>
<dbReference type="GO" id="GO:0080044">
    <property type="term" value="F:quercetin 7-O-glucosyltransferase activity"/>
    <property type="evidence" value="ECO:0007669"/>
    <property type="project" value="TreeGrafter"/>
</dbReference>
<dbReference type="STRING" id="35608.A0A2U1KCX0"/>
<evidence type="ECO:0000256" key="1">
    <source>
        <dbReference type="ARBA" id="ARBA00009995"/>
    </source>
</evidence>
<comment type="caution">
    <text evidence="6">The sequence shown here is derived from an EMBL/GenBank/DDBJ whole genome shotgun (WGS) entry which is preliminary data.</text>
</comment>
<keyword evidence="7" id="KW-1185">Reference proteome</keyword>
<dbReference type="Pfam" id="PF00201">
    <property type="entry name" value="UDPGT"/>
    <property type="match status" value="1"/>
</dbReference>
<dbReference type="InterPro" id="IPR035595">
    <property type="entry name" value="UDP_glycos_trans_CS"/>
</dbReference>
<dbReference type="OrthoDB" id="5835829at2759"/>
<evidence type="ECO:0000256" key="2">
    <source>
        <dbReference type="ARBA" id="ARBA00022676"/>
    </source>
</evidence>
<evidence type="ECO:0000313" key="7">
    <source>
        <dbReference type="Proteomes" id="UP000245207"/>
    </source>
</evidence>
<dbReference type="FunFam" id="3.40.50.2000:FF:000019">
    <property type="entry name" value="Glycosyltransferase"/>
    <property type="match status" value="1"/>
</dbReference>
<sequence>MTTVMSQKQPHFFIVTYPAQGHINPAIQFAKRLIPLGVKVTFSTAVSAYRRMSKSGGLPECFNFATFSDGFDDGFDNNKDDLKLFLIQLRTGGTQCIKDTIHSNVENGTPVTCLIYTLLLPWAGEVARGLNVPSALLWIQPASVFRIYYYYFNGYGELIGDDCNEPSWSIQLPGLPLLRSRDLPSFLHPSNPYSFMLDLFKEDIERLNSVDNPIVLVNTVDALEEEALKDIEGKLKLIAVGPLLPSAFLDGINSADKSSGGDLFESSKDYLKWMNSKPEGSIVYISFGSLLVFSKKQKEAMAHGLLESGRPFLWVIRDEKEGEKKGEDQEDNLSFMKELEQLGLIVPWCAQLEVLSHPSLGCFVTHCGWNSTLESIVCGVPVVAFPQWIDQTTNAKLLEDVWETGVRVTANEDGVVEGEEIERCLEMVMGGHEKGATMREKAKKWKNFAREAVKESGSSCMNLKFFVEKVAGSSTQDSVASSSN</sequence>
<evidence type="ECO:0000256" key="4">
    <source>
        <dbReference type="RuleBase" id="RU003718"/>
    </source>
</evidence>
<dbReference type="PROSITE" id="PS00375">
    <property type="entry name" value="UDPGT"/>
    <property type="match status" value="1"/>
</dbReference>
<name>A0A2U1KCX0_ARTAN</name>
<dbReference type="PANTHER" id="PTHR11926">
    <property type="entry name" value="GLUCOSYL/GLUCURONOSYL TRANSFERASES"/>
    <property type="match status" value="1"/>
</dbReference>
<evidence type="ECO:0000256" key="5">
    <source>
        <dbReference type="RuleBase" id="RU362057"/>
    </source>
</evidence>